<evidence type="ECO:0000313" key="3">
    <source>
        <dbReference type="Proteomes" id="UP000293342"/>
    </source>
</evidence>
<accession>A0A4R0K066</accession>
<keyword evidence="1" id="KW-0472">Membrane</keyword>
<evidence type="ECO:0000256" key="1">
    <source>
        <dbReference type="SAM" id="Phobius"/>
    </source>
</evidence>
<keyword evidence="1" id="KW-0812">Transmembrane</keyword>
<dbReference type="OrthoDB" id="3829988at2"/>
<evidence type="ECO:0000313" key="2">
    <source>
        <dbReference type="EMBL" id="TCC53273.1"/>
    </source>
</evidence>
<keyword evidence="3" id="KW-1185">Reference proteome</keyword>
<sequence length="64" mass="6875">MNRLIISLLFFAVLAVGVGIMLSGADESIDWAITGGLFALAVAGEGVRFWLRRSRAKKHQSSGI</sequence>
<proteinExistence type="predicted"/>
<dbReference type="RefSeq" id="WP_131512081.1">
    <property type="nucleotide sequence ID" value="NZ_SJKD01000001.1"/>
</dbReference>
<gene>
    <name evidence="2" type="ORF">E0H75_06040</name>
</gene>
<keyword evidence="1" id="KW-1133">Transmembrane helix</keyword>
<dbReference type="Proteomes" id="UP000293342">
    <property type="component" value="Unassembled WGS sequence"/>
</dbReference>
<name>A0A4R0K066_9ACTN</name>
<organism evidence="2 3">
    <name type="scientific">Kribbella capetownensis</name>
    <dbReference type="NCBI Taxonomy" id="1572659"/>
    <lineage>
        <taxon>Bacteria</taxon>
        <taxon>Bacillati</taxon>
        <taxon>Actinomycetota</taxon>
        <taxon>Actinomycetes</taxon>
        <taxon>Propionibacteriales</taxon>
        <taxon>Kribbellaceae</taxon>
        <taxon>Kribbella</taxon>
    </lineage>
</organism>
<reference evidence="2 3" key="1">
    <citation type="submission" date="2019-02" db="EMBL/GenBank/DDBJ databases">
        <title>Kribbella capetownensis sp. nov. and Kribbella speibonae sp. nov., isolated from soil.</title>
        <authorList>
            <person name="Curtis S.M."/>
            <person name="Norton I."/>
            <person name="Everest G.J."/>
            <person name="Meyers P.R."/>
        </authorList>
    </citation>
    <scope>NUCLEOTIDE SEQUENCE [LARGE SCALE GENOMIC DNA]</scope>
    <source>
        <strain evidence="2 3">YM53</strain>
    </source>
</reference>
<feature type="transmembrane region" description="Helical" evidence="1">
    <location>
        <begin position="31"/>
        <end position="51"/>
    </location>
</feature>
<protein>
    <submittedName>
        <fullName evidence="2">Uncharacterized protein</fullName>
    </submittedName>
</protein>
<dbReference type="AlphaFoldDB" id="A0A4R0K066"/>
<comment type="caution">
    <text evidence="2">The sequence shown here is derived from an EMBL/GenBank/DDBJ whole genome shotgun (WGS) entry which is preliminary data.</text>
</comment>
<dbReference type="EMBL" id="SJKD01000001">
    <property type="protein sequence ID" value="TCC53273.1"/>
    <property type="molecule type" value="Genomic_DNA"/>
</dbReference>